<dbReference type="KEGG" id="eaj:Q3M24_16815"/>
<evidence type="ECO:0000313" key="2">
    <source>
        <dbReference type="EMBL" id="XCN71953.1"/>
    </source>
</evidence>
<dbReference type="SUPFAM" id="SSF53067">
    <property type="entry name" value="Actin-like ATPase domain"/>
    <property type="match status" value="1"/>
</dbReference>
<keyword evidence="1" id="KW-0812">Transmembrane</keyword>
<dbReference type="EMBL" id="CP159373">
    <property type="protein sequence ID" value="XCN71953.1"/>
    <property type="molecule type" value="Genomic_DNA"/>
</dbReference>
<dbReference type="PANTHER" id="PTHR32432">
    <property type="entry name" value="CELL DIVISION PROTEIN FTSA-RELATED"/>
    <property type="match status" value="1"/>
</dbReference>
<evidence type="ECO:0000256" key="1">
    <source>
        <dbReference type="SAM" id="Phobius"/>
    </source>
</evidence>
<name>A0AAU8LSR2_9BACT</name>
<accession>A0AAU8LSR2</accession>
<dbReference type="AlphaFoldDB" id="A0AAU8LSR2"/>
<dbReference type="InterPro" id="IPR050696">
    <property type="entry name" value="FtsA/MreB"/>
</dbReference>
<feature type="transmembrane region" description="Helical" evidence="1">
    <location>
        <begin position="344"/>
        <end position="364"/>
    </location>
</feature>
<organism evidence="2">
    <name type="scientific">Candidatus Electrothrix aestuarii</name>
    <dbReference type="NCBI Taxonomy" id="3062594"/>
    <lineage>
        <taxon>Bacteria</taxon>
        <taxon>Pseudomonadati</taxon>
        <taxon>Thermodesulfobacteriota</taxon>
        <taxon>Desulfobulbia</taxon>
        <taxon>Desulfobulbales</taxon>
        <taxon>Desulfobulbaceae</taxon>
        <taxon>Candidatus Electrothrix</taxon>
    </lineage>
</organism>
<protein>
    <submittedName>
        <fullName evidence="2">PilN domain-containing protein</fullName>
    </submittedName>
</protein>
<reference evidence="2" key="1">
    <citation type="journal article" date="2024" name="Syst. Appl. Microbiol.">
        <title>First single-strain enrichments of Electrothrix cable bacteria, description of E. aestuarii sp. nov. and E. rattekaaiensis sp. nov., and proposal of a cable bacteria taxonomy following the rules of the SeqCode.</title>
        <authorList>
            <person name="Plum-Jensen L.E."/>
            <person name="Schramm A."/>
            <person name="Marshall I.P.G."/>
        </authorList>
    </citation>
    <scope>NUCLEOTIDE SEQUENCE</scope>
    <source>
        <strain evidence="2">Rat1</strain>
    </source>
</reference>
<keyword evidence="1" id="KW-0472">Membrane</keyword>
<dbReference type="InterPro" id="IPR007813">
    <property type="entry name" value="PilN"/>
</dbReference>
<gene>
    <name evidence="2" type="ORF">Q3M24_16815</name>
</gene>
<reference evidence="2" key="2">
    <citation type="submission" date="2024-06" db="EMBL/GenBank/DDBJ databases">
        <authorList>
            <person name="Plum-Jensen L.E."/>
            <person name="Schramm A."/>
            <person name="Marshall I.P.G."/>
        </authorList>
    </citation>
    <scope>NUCLEOTIDE SEQUENCE</scope>
    <source>
        <strain evidence="2">Rat1</strain>
    </source>
</reference>
<dbReference type="Gene3D" id="3.30.1490.300">
    <property type="match status" value="1"/>
</dbReference>
<keyword evidence="1" id="KW-1133">Transmembrane helix</keyword>
<sequence length="511" mass="56415">MGHLSFGIDISDDLLTGVAVAGKGKEAKVASCAYLRLDGENGLTEQLPLLLDALQWEKKGACDIGLSLSEISLRNIILPFADTKKIEQILPFELDEQLMLPFDEQVIATSPSIVDKEEGETHLLTAALDKDTLLEYLALFHAQGLEPDHISPTDFVLGERLSQSDQEAENFLLLSCDLSASTVTVIHQGAVVFMRHLAYPAEVFTEALFSFDGQEIHTDNPDKAEQVVNQICADIQQSVDFFKHQFSLSLQPAYILLTGPMLLGQGFEEKIAAELELPVKKSDLIQAETATLSATIAGQWKPELFDRPLALALQASFRKKTTSLNFRKNEFAPPHYLLRSKKQLTGAAIAVGALFLISLSYLFFDARHLQNTYDELSTDMVDVFQESFPGITPSGDPLLHMRSKLQGMDTVSVSMPIFNEKKRVLFTLYDISSRIPATLDIHVTRLIVDQGSVKISGTTDAFNNVNTIKNMLTASERYAEVSIVSATKGTEKEGIRFEIKLQLTSAKGEQS</sequence>
<proteinExistence type="predicted"/>
<dbReference type="Gene3D" id="3.30.420.40">
    <property type="match status" value="2"/>
</dbReference>
<dbReference type="Pfam" id="PF05137">
    <property type="entry name" value="PilN"/>
    <property type="match status" value="1"/>
</dbReference>
<dbReference type="InterPro" id="IPR043129">
    <property type="entry name" value="ATPase_NBD"/>
</dbReference>
<dbReference type="PANTHER" id="PTHR32432:SF3">
    <property type="entry name" value="ETHANOLAMINE UTILIZATION PROTEIN EUTJ"/>
    <property type="match status" value="1"/>
</dbReference>